<organism evidence="3 4">
    <name type="scientific">Bugula neritina</name>
    <name type="common">Brown bryozoan</name>
    <name type="synonym">Sertularia neritina</name>
    <dbReference type="NCBI Taxonomy" id="10212"/>
    <lineage>
        <taxon>Eukaryota</taxon>
        <taxon>Metazoa</taxon>
        <taxon>Spiralia</taxon>
        <taxon>Lophotrochozoa</taxon>
        <taxon>Bryozoa</taxon>
        <taxon>Gymnolaemata</taxon>
        <taxon>Cheilostomatida</taxon>
        <taxon>Flustrina</taxon>
        <taxon>Buguloidea</taxon>
        <taxon>Bugulidae</taxon>
        <taxon>Bugula</taxon>
    </lineage>
</organism>
<protein>
    <submittedName>
        <fullName evidence="3">Uncharacterized protein</fullName>
    </submittedName>
</protein>
<reference evidence="3" key="1">
    <citation type="submission" date="2020-06" db="EMBL/GenBank/DDBJ databases">
        <title>Draft genome of Bugula neritina, a colonial animal packing powerful symbionts and potential medicines.</title>
        <authorList>
            <person name="Rayko M."/>
        </authorList>
    </citation>
    <scope>NUCLEOTIDE SEQUENCE [LARGE SCALE GENOMIC DNA]</scope>
    <source>
        <strain evidence="3">Kwan_BN1</strain>
    </source>
</reference>
<keyword evidence="1" id="KW-0175">Coiled coil</keyword>
<dbReference type="AlphaFoldDB" id="A0A7J7JLR6"/>
<dbReference type="EMBL" id="VXIV02002110">
    <property type="protein sequence ID" value="KAF6027309.1"/>
    <property type="molecule type" value="Genomic_DNA"/>
</dbReference>
<evidence type="ECO:0000313" key="3">
    <source>
        <dbReference type="EMBL" id="KAF6027309.1"/>
    </source>
</evidence>
<accession>A0A7J7JLR6</accession>
<keyword evidence="4" id="KW-1185">Reference proteome</keyword>
<sequence>MYPGQHYGAQQQKAAVLQQQQQRQASQPHPYGQLSRRNSGSSLQPSFTASQHQLAAAQQLSSHHPAGQGYMGSFRINPMRQQAENYQRSTASYLQPGSYAINSQQQQPSRTMQPPPQLGLNSPSSSTVSSVASETFTSALRQHQSSMVNMESAFRQLEEENASLKAQLAAEREEKQGYALKLQKAVAEIQTKEQQILAYTIELARYRVLPGHM</sequence>
<proteinExistence type="predicted"/>
<name>A0A7J7JLR6_BUGNE</name>
<dbReference type="Proteomes" id="UP000593567">
    <property type="component" value="Unassembled WGS sequence"/>
</dbReference>
<feature type="region of interest" description="Disordered" evidence="2">
    <location>
        <begin position="1"/>
        <end position="73"/>
    </location>
</feature>
<evidence type="ECO:0000313" key="4">
    <source>
        <dbReference type="Proteomes" id="UP000593567"/>
    </source>
</evidence>
<evidence type="ECO:0000256" key="2">
    <source>
        <dbReference type="SAM" id="MobiDB-lite"/>
    </source>
</evidence>
<feature type="region of interest" description="Disordered" evidence="2">
    <location>
        <begin position="101"/>
        <end position="128"/>
    </location>
</feature>
<feature type="compositionally biased region" description="Polar residues" evidence="2">
    <location>
        <begin position="35"/>
        <end position="48"/>
    </location>
</feature>
<comment type="caution">
    <text evidence="3">The sequence shown here is derived from an EMBL/GenBank/DDBJ whole genome shotgun (WGS) entry which is preliminary data.</text>
</comment>
<feature type="compositionally biased region" description="Low complexity" evidence="2">
    <location>
        <begin position="49"/>
        <end position="64"/>
    </location>
</feature>
<gene>
    <name evidence="3" type="ORF">EB796_014393</name>
</gene>
<evidence type="ECO:0000256" key="1">
    <source>
        <dbReference type="SAM" id="Coils"/>
    </source>
</evidence>
<feature type="compositionally biased region" description="Polar residues" evidence="2">
    <location>
        <begin position="101"/>
        <end position="112"/>
    </location>
</feature>
<feature type="coiled-coil region" evidence="1">
    <location>
        <begin position="140"/>
        <end position="202"/>
    </location>
</feature>
<feature type="compositionally biased region" description="Low complexity" evidence="2">
    <location>
        <begin position="9"/>
        <end position="27"/>
    </location>
</feature>